<organism evidence="3 4">
    <name type="scientific">Nibricoccus aquaticus</name>
    <dbReference type="NCBI Taxonomy" id="2576891"/>
    <lineage>
        <taxon>Bacteria</taxon>
        <taxon>Pseudomonadati</taxon>
        <taxon>Verrucomicrobiota</taxon>
        <taxon>Opitutia</taxon>
        <taxon>Opitutales</taxon>
        <taxon>Opitutaceae</taxon>
        <taxon>Nibricoccus</taxon>
    </lineage>
</organism>
<accession>A0A290Q7B3</accession>
<dbReference type="AlphaFoldDB" id="A0A290Q7B3"/>
<evidence type="ECO:0000313" key="3">
    <source>
        <dbReference type="EMBL" id="ATC64157.1"/>
    </source>
</evidence>
<protein>
    <submittedName>
        <fullName evidence="3">Uncharacterized protein</fullName>
    </submittedName>
</protein>
<sequence length="514" mass="55331">MKRIIQTSLALGLPLMSLVACAKAVEDSRTPSRVVADGVSGLNTKIVSADALWVMNLDLNALRDSTVGKELVAQGMVLQAQAMKGQKFPIQVDVPKLFETIGSITAYGTNLAQDPKLVDGALIFQGTADLRKIVEGIVAQATVTTPEALTELKDLPFEAYSIGGELIVAFPKEPIILVSKSKAQVLAAHKVFRGEAPSLAKAKNSPLTGLIRNQTGAFVLAASVVPSAEFFADDAPQARILQMAKSASVELGEEKTQTFAHVQLLASSDESADKLMKILQGITAMISLAESSDKYLSEFLKSVTVTREKNIVTLHLAYSSDRLVVMAREFQQGQARDRQQRRESRAGVERDVTNGPVPPVEEKVVLQWKADQNLGDMGVSAKTLVSRTVANVALKTGEMIVLTGHRHEGENARIDYVEIAPADGSGASQRIEAEDMELANYTVLANRNGSGGKVIQIHDSHGTARFPFAGAEGTYAITVRYVDENDGKSDFFVSVKAAVAMPQQPEQPRQPEKP</sequence>
<proteinExistence type="predicted"/>
<dbReference type="Proteomes" id="UP000217265">
    <property type="component" value="Chromosome"/>
</dbReference>
<dbReference type="PROSITE" id="PS51257">
    <property type="entry name" value="PROKAR_LIPOPROTEIN"/>
    <property type="match status" value="1"/>
</dbReference>
<reference evidence="3 4" key="1">
    <citation type="submission" date="2017-09" db="EMBL/GenBank/DDBJ databases">
        <title>Complete genome sequence of Verrucomicrobial strain HZ-65, isolated from freshwater.</title>
        <authorList>
            <person name="Choi A."/>
        </authorList>
    </citation>
    <scope>NUCLEOTIDE SEQUENCE [LARGE SCALE GENOMIC DNA]</scope>
    <source>
        <strain evidence="3 4">HZ-65</strain>
    </source>
</reference>
<dbReference type="OrthoDB" id="188637at2"/>
<dbReference type="CDD" id="cd02795">
    <property type="entry name" value="CBM6-CBM35-CBM36_like"/>
    <property type="match status" value="1"/>
</dbReference>
<dbReference type="RefSeq" id="WP_096055789.1">
    <property type="nucleotide sequence ID" value="NZ_CP023344.1"/>
</dbReference>
<evidence type="ECO:0000256" key="1">
    <source>
        <dbReference type="SAM" id="MobiDB-lite"/>
    </source>
</evidence>
<keyword evidence="4" id="KW-1185">Reference proteome</keyword>
<evidence type="ECO:0000313" key="4">
    <source>
        <dbReference type="Proteomes" id="UP000217265"/>
    </source>
</evidence>
<feature type="signal peptide" evidence="2">
    <location>
        <begin position="1"/>
        <end position="22"/>
    </location>
</feature>
<dbReference type="KEGG" id="vbh:CMV30_09425"/>
<evidence type="ECO:0000256" key="2">
    <source>
        <dbReference type="SAM" id="SignalP"/>
    </source>
</evidence>
<keyword evidence="2" id="KW-0732">Signal</keyword>
<gene>
    <name evidence="3" type="ORF">CMV30_09425</name>
</gene>
<dbReference type="EMBL" id="CP023344">
    <property type="protein sequence ID" value="ATC64157.1"/>
    <property type="molecule type" value="Genomic_DNA"/>
</dbReference>
<dbReference type="Gene3D" id="2.60.120.260">
    <property type="entry name" value="Galactose-binding domain-like"/>
    <property type="match status" value="1"/>
</dbReference>
<name>A0A290Q7B3_9BACT</name>
<feature type="chain" id="PRO_5012651522" evidence="2">
    <location>
        <begin position="23"/>
        <end position="514"/>
    </location>
</feature>
<feature type="compositionally biased region" description="Basic and acidic residues" evidence="1">
    <location>
        <begin position="335"/>
        <end position="352"/>
    </location>
</feature>
<feature type="region of interest" description="Disordered" evidence="1">
    <location>
        <begin position="334"/>
        <end position="356"/>
    </location>
</feature>